<dbReference type="PANTHER" id="PTHR43633:SF1">
    <property type="entry name" value="ALCOHOL DEHYDROGENASE YQHD"/>
    <property type="match status" value="1"/>
</dbReference>
<protein>
    <submittedName>
        <fullName evidence="4">Butanol dehydrogenase-like protein</fullName>
    </submittedName>
</protein>
<evidence type="ECO:0000256" key="2">
    <source>
        <dbReference type="SAM" id="SignalP"/>
    </source>
</evidence>
<evidence type="ECO:0000259" key="3">
    <source>
        <dbReference type="Pfam" id="PF00465"/>
    </source>
</evidence>
<feature type="chain" id="PRO_5047322026" evidence="2">
    <location>
        <begin position="20"/>
        <end position="1352"/>
    </location>
</feature>
<dbReference type="InterPro" id="IPR001670">
    <property type="entry name" value="ADH_Fe/GldA"/>
</dbReference>
<reference evidence="4" key="1">
    <citation type="submission" date="2022-03" db="EMBL/GenBank/DDBJ databases">
        <title>Draft genome sequence of Aduncisulcus paluster, a free-living microaerophilic Fornicata.</title>
        <authorList>
            <person name="Yuyama I."/>
            <person name="Kume K."/>
            <person name="Tamura T."/>
            <person name="Inagaki Y."/>
            <person name="Hashimoto T."/>
        </authorList>
    </citation>
    <scope>NUCLEOTIDE SEQUENCE</scope>
    <source>
        <strain evidence="4">NY0171</strain>
    </source>
</reference>
<comment type="caution">
    <text evidence="4">The sequence shown here is derived from an EMBL/GenBank/DDBJ whole genome shotgun (WGS) entry which is preliminary data.</text>
</comment>
<dbReference type="InterPro" id="IPR044731">
    <property type="entry name" value="BDH-like"/>
</dbReference>
<keyword evidence="1" id="KW-0560">Oxidoreductase</keyword>
<keyword evidence="5" id="KW-1185">Reference proteome</keyword>
<dbReference type="EMBL" id="BQXS01011038">
    <property type="protein sequence ID" value="GKT35663.1"/>
    <property type="molecule type" value="Genomic_DNA"/>
</dbReference>
<evidence type="ECO:0000313" key="4">
    <source>
        <dbReference type="EMBL" id="GKT35663.1"/>
    </source>
</evidence>
<dbReference type="Pfam" id="PF00465">
    <property type="entry name" value="Fe-ADH"/>
    <property type="match status" value="1"/>
</dbReference>
<name>A0ABQ5KT68_9EUKA</name>
<feature type="non-terminal residue" evidence="4">
    <location>
        <position position="1352"/>
    </location>
</feature>
<evidence type="ECO:0000256" key="1">
    <source>
        <dbReference type="ARBA" id="ARBA00023002"/>
    </source>
</evidence>
<proteinExistence type="predicted"/>
<dbReference type="Proteomes" id="UP001057375">
    <property type="component" value="Unassembled WGS sequence"/>
</dbReference>
<dbReference type="PANTHER" id="PTHR43633">
    <property type="entry name" value="ALCOHOL DEHYDROGENASE YQHD"/>
    <property type="match status" value="1"/>
</dbReference>
<organism evidence="4 5">
    <name type="scientific">Aduncisulcus paluster</name>
    <dbReference type="NCBI Taxonomy" id="2918883"/>
    <lineage>
        <taxon>Eukaryota</taxon>
        <taxon>Metamonada</taxon>
        <taxon>Carpediemonas-like organisms</taxon>
        <taxon>Aduncisulcus</taxon>
    </lineage>
</organism>
<evidence type="ECO:0000313" key="5">
    <source>
        <dbReference type="Proteomes" id="UP001057375"/>
    </source>
</evidence>
<gene>
    <name evidence="4" type="ORF">ADUPG1_008775</name>
</gene>
<dbReference type="SUPFAM" id="SSF56796">
    <property type="entry name" value="Dehydroquinate synthase-like"/>
    <property type="match status" value="1"/>
</dbReference>
<dbReference type="Gene3D" id="3.40.50.1970">
    <property type="match status" value="1"/>
</dbReference>
<feature type="domain" description="Alcohol dehydrogenase iron-type/glycerol dehydrogenase GldA" evidence="3">
    <location>
        <begin position="1185"/>
        <end position="1347"/>
    </location>
</feature>
<sequence>CKTHTSTAALCELLPLFNAFLNIPSMGHCHNPTAPDIIRTIVALELPINDPTSIECRVVAIETFCKFPKLWDVDISVSISIFPFLNKILNQLEHEIPSYLSKILSKQELDLEIIFKGDSEYDSISRAHIGVNVTKYISVLASLSRSFLSIAKREKDMIRQETSKASPKAVSVTTASLMLVVKLLSLGHVRRYINRPIKEIRTSDGIEFVKDILFGYAKVGLACRQLMDLVRIQTPNECDLYLGIGVKYEFPRGFFDSFIQLVTNEEMLCRFGMDLSEESLADVLDRFSGICLVLQKFKDLFLECEYIRIRCQYCAFALRNARFFQTISPSFLEDIIAFTRKTIVSSLCDPKLLGVASHLGAKRELPSSISGHFPDFPEDPSSISGAGIISDSKQVTFAICECVSELYSRGIPEIELFSLGQIDTDEPDIDRKEGTGEKEGMDEKALDVDCDKGYGGDDDPSSMICVVTTNFRVFCFLLTKFFDCCTDRSIGTFSVDMFGVHCIAKTISMLWKAAEKACQSLELEIDDSHSHWSTPSSASSSSISDKFPQISFAHALANGYIGVSNSSIQEIFHFLKVKSTQQNYMDVIGFRTSQLLYAGMMNSMTQYNRVLDKREYIQYFPQSHAFSHEFISDLESAYIFNNIVRNDFIFQCGMCDEQTLVELSSIAKPQYQSLSVIDCSKRDSDRHLSTLYKAILPHQRFSYILTHSYVHFTMSTLSSSSLPFVLSMLEIFVARLKSLWEDFGEIWSVWEKSFPKDRKRRWWEQCWEKYAMQHPPDLSGLEQEQSLTPAQKWDIERAIIKVEMAKRIQFYHEHENDVFALFFPSLFLSTMCISSSSCYLSLIHQIFQSLCCETMGCVDGKKKEKDYEQHGEFLQALEPLCQDLILFILKQERLRESMMRREEMDWRDTICTKFLKVGVNLQMKDIILDKRIIPDIIEIGNHEVIKETAQWRHLPLFSTSECMMGSLLKDVYSLFAQYFTCDWDQFRSDEGRRGRSGRGGEKLRKTIHSERIFFSDYDNIQYSSRIVYCMSHVSASSEDSVNDLSTVKLPFYVSHSMIPARSIIIPGVFEFYSRALSSSRNAGAKGSEDAFPFQSELIGDFIRMCQGWVGELREEEKRIANADARGLIIPTTNLLRTSVFSKWFYTLLEQIMCVDSTRGSEIVKLFSPWILEGIKQIDRASDQELIRLVARIKKDGLKKIMIKYGGGSIKRNGIFKAVTEELTKNGISFVEAGGVEPNPTVEFVRTCRAKYISEGCDSILAVGGGSVIDSSKLLACSVVMPADHDPWEIMEFKYHPTSIAPLYTVLTLSASASEQDPSFVISNIAKDLKFGRPLPPLGFPVASLVDPEFQKT</sequence>
<feature type="non-terminal residue" evidence="4">
    <location>
        <position position="1"/>
    </location>
</feature>
<accession>A0ABQ5KT68</accession>
<keyword evidence="2" id="KW-0732">Signal</keyword>
<feature type="signal peptide" evidence="2">
    <location>
        <begin position="1"/>
        <end position="19"/>
    </location>
</feature>